<reference evidence="4" key="1">
    <citation type="submission" date="2016-10" db="EMBL/GenBank/DDBJ databases">
        <authorList>
            <person name="Varghese N."/>
            <person name="Submissions S."/>
        </authorList>
    </citation>
    <scope>NUCLEOTIDE SEQUENCE [LARGE SCALE GENOMIC DNA]</scope>
    <source>
        <strain evidence="4">DSM 25227</strain>
    </source>
</reference>
<reference evidence="1 3" key="3">
    <citation type="submission" date="2018-03" db="EMBL/GenBank/DDBJ databases">
        <title>Genomic Encyclopedia of Archaeal and Bacterial Type Strains, Phase II (KMG-II): from individual species to whole genera.</title>
        <authorList>
            <person name="Goeker M."/>
        </authorList>
    </citation>
    <scope>NUCLEOTIDE SEQUENCE [LARGE SCALE GENOMIC DNA]</scope>
    <source>
        <strain evidence="1 3">DSM 25227</strain>
    </source>
</reference>
<proteinExistence type="predicted"/>
<protein>
    <submittedName>
        <fullName evidence="2">Uncharacterized protein</fullName>
    </submittedName>
</protein>
<sequence length="250" mass="27650">MWDHGPGDPARKDDALDNDGSHQAEMFALQVRRQVSGGPISVASAELSRPGFKHRLTFGRDDGLSAILQPQLASYIHTLLNDEIEHGPRVLARPDETLALPGLMLGRMRAIISKPIAGQWQATVRFRYFIGGVQNAFAAKTYFDRPALEHREEIGMRALEDVAVPLLNMAMTAQTWPDSADTARSSGKMVTALASIEAHATELEFYAGLLRRYIAECGPKRMAELGTFDDPVRRMMQMSEPPVPALRPRS</sequence>
<evidence type="ECO:0000313" key="1">
    <source>
        <dbReference type="EMBL" id="PWJ18340.1"/>
    </source>
</evidence>
<keyword evidence="3" id="KW-1185">Reference proteome</keyword>
<name>A0A2Y9AQY8_9RHOB</name>
<dbReference type="AlphaFoldDB" id="A0A2Y9AQY8"/>
<organism evidence="2 4">
    <name type="scientific">Jannaschia seohaensis</name>
    <dbReference type="NCBI Taxonomy" id="475081"/>
    <lineage>
        <taxon>Bacteria</taxon>
        <taxon>Pseudomonadati</taxon>
        <taxon>Pseudomonadota</taxon>
        <taxon>Alphaproteobacteria</taxon>
        <taxon>Rhodobacterales</taxon>
        <taxon>Roseobacteraceae</taxon>
        <taxon>Jannaschia</taxon>
    </lineage>
</organism>
<evidence type="ECO:0000313" key="2">
    <source>
        <dbReference type="EMBL" id="SSA46870.1"/>
    </source>
</evidence>
<accession>A0A2Y9AQY8</accession>
<dbReference type="EMBL" id="QGDJ01000005">
    <property type="protein sequence ID" value="PWJ18340.1"/>
    <property type="molecule type" value="Genomic_DNA"/>
</dbReference>
<evidence type="ECO:0000313" key="3">
    <source>
        <dbReference type="Proteomes" id="UP000245839"/>
    </source>
</evidence>
<dbReference type="Proteomes" id="UP000245839">
    <property type="component" value="Unassembled WGS sequence"/>
</dbReference>
<reference evidence="2" key="2">
    <citation type="submission" date="2016-10" db="EMBL/GenBank/DDBJ databases">
        <authorList>
            <person name="Cai Z."/>
        </authorList>
    </citation>
    <scope>NUCLEOTIDE SEQUENCE [LARGE SCALE GENOMIC DNA]</scope>
    <source>
        <strain evidence="2">DSM 25227</strain>
    </source>
</reference>
<dbReference type="EMBL" id="UETC01000005">
    <property type="protein sequence ID" value="SSA46870.1"/>
    <property type="molecule type" value="Genomic_DNA"/>
</dbReference>
<dbReference type="Proteomes" id="UP000251571">
    <property type="component" value="Unassembled WGS sequence"/>
</dbReference>
<evidence type="ECO:0000313" key="4">
    <source>
        <dbReference type="Proteomes" id="UP000251571"/>
    </source>
</evidence>
<gene>
    <name evidence="1" type="ORF">BCF38_105329</name>
    <name evidence="2" type="ORF">SAMN05421539_105329</name>
</gene>